<keyword evidence="3" id="KW-0808">Transferase</keyword>
<dbReference type="InterPro" id="IPR003661">
    <property type="entry name" value="HisK_dim/P_dom"/>
</dbReference>
<evidence type="ECO:0000256" key="2">
    <source>
        <dbReference type="ARBA" id="ARBA00012438"/>
    </source>
</evidence>
<dbReference type="Gene3D" id="1.10.287.130">
    <property type="match status" value="1"/>
</dbReference>
<dbReference type="SUPFAM" id="SSF55785">
    <property type="entry name" value="PYP-like sensor domain (PAS domain)"/>
    <property type="match status" value="1"/>
</dbReference>
<keyword evidence="5 12" id="KW-0418">Kinase</keyword>
<reference evidence="12 13" key="1">
    <citation type="submission" date="2018-02" db="EMBL/GenBank/DDBJ databases">
        <title>The complete genome of two Bacillus pumilus strains from Cuatro Cienegas, Coahuila, Mexico.</title>
        <authorList>
            <person name="Zarza E."/>
            <person name="Alcaraz L.D."/>
            <person name="Aguilar-Salinas B."/>
            <person name="Islas A."/>
            <person name="Olmedo-Alvarez G."/>
        </authorList>
    </citation>
    <scope>NUCLEOTIDE SEQUENCE [LARGE SCALE GENOMIC DNA]</scope>
    <source>
        <strain evidence="12 13">145</strain>
    </source>
</reference>
<dbReference type="PROSITE" id="PS50113">
    <property type="entry name" value="PAC"/>
    <property type="match status" value="1"/>
</dbReference>
<dbReference type="AlphaFoldDB" id="A0AAD0HKR6"/>
<dbReference type="InterPro" id="IPR013656">
    <property type="entry name" value="PAS_4"/>
</dbReference>
<organism evidence="12 13">
    <name type="scientific">Bacillus pumilus</name>
    <name type="common">Bacillus mesentericus</name>
    <dbReference type="NCBI Taxonomy" id="1408"/>
    <lineage>
        <taxon>Bacteria</taxon>
        <taxon>Bacillati</taxon>
        <taxon>Bacillota</taxon>
        <taxon>Bacilli</taxon>
        <taxon>Bacillales</taxon>
        <taxon>Bacillaceae</taxon>
        <taxon>Bacillus</taxon>
    </lineage>
</organism>
<dbReference type="Proteomes" id="UP000264960">
    <property type="component" value="Chromosome"/>
</dbReference>
<dbReference type="SMART" id="SM00388">
    <property type="entry name" value="HisKA"/>
    <property type="match status" value="1"/>
</dbReference>
<dbReference type="GO" id="GO:0006935">
    <property type="term" value="P:chemotaxis"/>
    <property type="evidence" value="ECO:0007669"/>
    <property type="project" value="InterPro"/>
</dbReference>
<dbReference type="GO" id="GO:0008757">
    <property type="term" value="F:S-adenosylmethionine-dependent methyltransferase activity"/>
    <property type="evidence" value="ECO:0007669"/>
    <property type="project" value="InterPro"/>
</dbReference>
<dbReference type="Gene3D" id="3.40.50.180">
    <property type="entry name" value="Methylesterase CheB, C-terminal domain"/>
    <property type="match status" value="1"/>
</dbReference>
<keyword evidence="8" id="KW-0175">Coiled coil</keyword>
<dbReference type="Pfam" id="PF02518">
    <property type="entry name" value="HATPase_c"/>
    <property type="match status" value="1"/>
</dbReference>
<sequence>MQDKIINRLIEDEHVQAPVIGIGVSPFEQHHLEAFFQSIPHELNASFIVVQNHVTDDCLTDLEALVLPIGYRAKTIKHGEKVMKKTIYFCPQHAVVTLTEDQRLHLSEQMPLCKACSVDLFFQSLANVQKEEAFAIFFQKGHCVGSGLLQLVEQGGTALSCSEVESGFDTLYQQTFKDPFTLAAYIANIVNIPHIDETDPVLLRIIERLEMYKGIAFSAYQKKRFLSVIQKRMRIAKKRISLLSEYDYLLEREPDELDRLHLQLLSGTTSFFRDMEAFRVCEHQIIPSIIENAMKSGKSRCRIWVAGCSTGEEAYSLTILFLEEMKRRQVSIELQVFATDINRKAIQTASKGVYSVESMARMPEKWRARYFERKGDAFIVKQSLRKHIVFAPHNLLIDSPFIHLDFISCRNVLMYFQAEVQKRVLSRFQYALKDQGMLILGPNETVPNIPRLFHLFNEKWNIYTHSNFPKPQVPWAYNARDIELKERAAQYIQEVSEDYDACMIINDCDKILAVSNGAYSFLDHTEVSDQSCEYVTPDYIKEMLSQTFQKVWTDETEVMFQHVLISEKGRKQYADFTVKSFDLRFKGVYVILIRMNERGKNQKNSRDNGMSDHNSVYQQRIVDLENELNEVKQKEQEARAQLKAKNTQLKELEKKHEHFINIINNLKVTREELYRPSVKPELATLFVDRDMNIRYYTPTATSLFTSEKIRHQQSFQSMAKKLTKETLYHDIQSVISDRRVIERGIETNEGEQFTVHMTPIFDEEHEGAVMTWIKMTEVTKIKQSLHLAVTALDNSHIHIVVATEEGVIQCVNQRFCQFVQQHEYDLIGKDIFSVYHSLCQCDDLEKQWDVCLREGSWTGELYFQDLSGRERWERVSLHRIDDPDKMQSTVMRISEDITNQKQSEKMLMKSEMLSAVGQLAAGIAHEIRNPLTSLKGFLQLMIQSKKYQKDYADVMMSEFNRLEAIINEFLVLSRSKSVKFEPVHVNLLLEEVIMVVESQAVLKGVSIQKNLSPSLPNIQGIPNELKQVFLNILKNGIEAMDGVTGVIKVTSVMKHHQMMLIFEDQGKGIPEDEIGKLGEPFYTTKEKGTGLGLMMTIKIIESHGGTIRFESKSFEGTRVIITFPTS</sequence>
<dbReference type="InterPro" id="IPR005467">
    <property type="entry name" value="His_kinase_dom"/>
</dbReference>
<keyword evidence="7" id="KW-0902">Two-component regulatory system</keyword>
<dbReference type="InterPro" id="IPR036097">
    <property type="entry name" value="HisK_dim/P_sf"/>
</dbReference>
<comment type="catalytic activity">
    <reaction evidence="1">
        <text>ATP + protein L-histidine = ADP + protein N-phospho-L-histidine.</text>
        <dbReference type="EC" id="2.7.13.3"/>
    </reaction>
</comment>
<dbReference type="SUPFAM" id="SSF52738">
    <property type="entry name" value="Methylesterase CheB, C-terminal domain"/>
    <property type="match status" value="1"/>
</dbReference>
<dbReference type="InterPro" id="IPR000700">
    <property type="entry name" value="PAS-assoc_C"/>
</dbReference>
<dbReference type="Pfam" id="PF01739">
    <property type="entry name" value="CheR"/>
    <property type="match status" value="1"/>
</dbReference>
<dbReference type="InterPro" id="IPR003594">
    <property type="entry name" value="HATPase_dom"/>
</dbReference>
<feature type="domain" description="CheR-type methyltransferase" evidence="11">
    <location>
        <begin position="190"/>
        <end position="457"/>
    </location>
</feature>
<dbReference type="GO" id="GO:0000156">
    <property type="term" value="F:phosphorelay response regulator activity"/>
    <property type="evidence" value="ECO:0007669"/>
    <property type="project" value="InterPro"/>
</dbReference>
<dbReference type="GO" id="GO:0000155">
    <property type="term" value="F:phosphorelay sensor kinase activity"/>
    <property type="evidence" value="ECO:0007669"/>
    <property type="project" value="InterPro"/>
</dbReference>
<dbReference type="InterPro" id="IPR000673">
    <property type="entry name" value="Sig_transdc_resp-reg_Me-estase"/>
</dbReference>
<feature type="domain" description="PAC" evidence="10">
    <location>
        <begin position="857"/>
        <end position="909"/>
    </location>
</feature>
<protein>
    <recommendedName>
        <fullName evidence="2">histidine kinase</fullName>
        <ecNumber evidence="2">2.7.13.3</ecNumber>
    </recommendedName>
</protein>
<name>A0AAD0HKR6_BACPU</name>
<evidence type="ECO:0000256" key="7">
    <source>
        <dbReference type="ARBA" id="ARBA00023012"/>
    </source>
</evidence>
<dbReference type="InterPro" id="IPR050903">
    <property type="entry name" value="Bact_Chemotaxis_MeTrfase"/>
</dbReference>
<evidence type="ECO:0000256" key="1">
    <source>
        <dbReference type="ARBA" id="ARBA00000085"/>
    </source>
</evidence>
<keyword evidence="6" id="KW-0067">ATP-binding</keyword>
<dbReference type="Gene3D" id="3.40.50.150">
    <property type="entry name" value="Vaccinia Virus protein VP39"/>
    <property type="match status" value="1"/>
</dbReference>
<dbReference type="InterPro" id="IPR036890">
    <property type="entry name" value="HATPase_C_sf"/>
</dbReference>
<dbReference type="EMBL" id="CP027116">
    <property type="protein sequence ID" value="AVM23122.1"/>
    <property type="molecule type" value="Genomic_DNA"/>
</dbReference>
<dbReference type="PANTHER" id="PTHR24422">
    <property type="entry name" value="CHEMOTAXIS PROTEIN METHYLTRANSFERASE"/>
    <property type="match status" value="1"/>
</dbReference>
<dbReference type="Pfam" id="PF08448">
    <property type="entry name" value="PAS_4"/>
    <property type="match status" value="1"/>
</dbReference>
<dbReference type="RefSeq" id="WP_117729557.1">
    <property type="nucleotide sequence ID" value="NZ_CP027116.1"/>
</dbReference>
<dbReference type="InterPro" id="IPR035965">
    <property type="entry name" value="PAS-like_dom_sf"/>
</dbReference>
<dbReference type="PRINTS" id="PR00996">
    <property type="entry name" value="CHERMTFRASE"/>
</dbReference>
<evidence type="ECO:0000259" key="10">
    <source>
        <dbReference type="PROSITE" id="PS50113"/>
    </source>
</evidence>
<dbReference type="SUPFAM" id="SSF47384">
    <property type="entry name" value="Homodimeric domain of signal transducing histidine kinase"/>
    <property type="match status" value="1"/>
</dbReference>
<dbReference type="Pfam" id="PF13596">
    <property type="entry name" value="PAS_10"/>
    <property type="match status" value="1"/>
</dbReference>
<evidence type="ECO:0000256" key="8">
    <source>
        <dbReference type="SAM" id="Coils"/>
    </source>
</evidence>
<evidence type="ECO:0000313" key="13">
    <source>
        <dbReference type="Proteomes" id="UP000264960"/>
    </source>
</evidence>
<gene>
    <name evidence="12" type="ORF">C5695_04530</name>
</gene>
<dbReference type="InterPro" id="IPR000014">
    <property type="entry name" value="PAS"/>
</dbReference>
<dbReference type="GO" id="GO:0008984">
    <property type="term" value="F:protein-glutamate methylesterase activity"/>
    <property type="evidence" value="ECO:0007669"/>
    <property type="project" value="InterPro"/>
</dbReference>
<feature type="coiled-coil region" evidence="8">
    <location>
        <begin position="614"/>
        <end position="669"/>
    </location>
</feature>
<evidence type="ECO:0000313" key="12">
    <source>
        <dbReference type="EMBL" id="AVM23122.1"/>
    </source>
</evidence>
<keyword evidence="4" id="KW-0547">Nucleotide-binding</keyword>
<dbReference type="SUPFAM" id="SSF53335">
    <property type="entry name" value="S-adenosyl-L-methionine-dependent methyltransferases"/>
    <property type="match status" value="1"/>
</dbReference>
<dbReference type="CDD" id="cd00130">
    <property type="entry name" value="PAS"/>
    <property type="match status" value="1"/>
</dbReference>
<dbReference type="GO" id="GO:0005737">
    <property type="term" value="C:cytoplasm"/>
    <property type="evidence" value="ECO:0007669"/>
    <property type="project" value="InterPro"/>
</dbReference>
<dbReference type="PROSITE" id="PS50109">
    <property type="entry name" value="HIS_KIN"/>
    <property type="match status" value="1"/>
</dbReference>
<feature type="domain" description="Histidine kinase" evidence="9">
    <location>
        <begin position="922"/>
        <end position="1126"/>
    </location>
</feature>
<dbReference type="GO" id="GO:0005524">
    <property type="term" value="F:ATP binding"/>
    <property type="evidence" value="ECO:0007669"/>
    <property type="project" value="UniProtKB-KW"/>
</dbReference>
<dbReference type="PANTHER" id="PTHR24422:SF10">
    <property type="entry name" value="CHEMOTAXIS PROTEIN METHYLTRANSFERASE 2"/>
    <property type="match status" value="1"/>
</dbReference>
<dbReference type="SMART" id="SM00138">
    <property type="entry name" value="MeTrc"/>
    <property type="match status" value="1"/>
</dbReference>
<dbReference type="InterPro" id="IPR022642">
    <property type="entry name" value="CheR_C"/>
</dbReference>
<evidence type="ECO:0000256" key="3">
    <source>
        <dbReference type="ARBA" id="ARBA00022679"/>
    </source>
</evidence>
<evidence type="ECO:0000259" key="9">
    <source>
        <dbReference type="PROSITE" id="PS50109"/>
    </source>
</evidence>
<dbReference type="PROSITE" id="PS50123">
    <property type="entry name" value="CHER"/>
    <property type="match status" value="1"/>
</dbReference>
<dbReference type="InterPro" id="IPR000780">
    <property type="entry name" value="CheR_MeTrfase"/>
</dbReference>
<proteinExistence type="predicted"/>
<dbReference type="NCBIfam" id="TIGR00229">
    <property type="entry name" value="sensory_box"/>
    <property type="match status" value="1"/>
</dbReference>
<evidence type="ECO:0000259" key="11">
    <source>
        <dbReference type="PROSITE" id="PS50123"/>
    </source>
</evidence>
<evidence type="ECO:0000256" key="5">
    <source>
        <dbReference type="ARBA" id="ARBA00022777"/>
    </source>
</evidence>
<dbReference type="Gene3D" id="3.30.565.10">
    <property type="entry name" value="Histidine kinase-like ATPase, C-terminal domain"/>
    <property type="match status" value="1"/>
</dbReference>
<dbReference type="SMART" id="SM00387">
    <property type="entry name" value="HATPase_c"/>
    <property type="match status" value="1"/>
</dbReference>
<evidence type="ECO:0000256" key="4">
    <source>
        <dbReference type="ARBA" id="ARBA00022741"/>
    </source>
</evidence>
<dbReference type="SUPFAM" id="SSF55874">
    <property type="entry name" value="ATPase domain of HSP90 chaperone/DNA topoisomerase II/histidine kinase"/>
    <property type="match status" value="1"/>
</dbReference>
<accession>A0AAD0HKR6</accession>
<evidence type="ECO:0000256" key="6">
    <source>
        <dbReference type="ARBA" id="ARBA00022840"/>
    </source>
</evidence>
<dbReference type="CDD" id="cd00082">
    <property type="entry name" value="HisKA"/>
    <property type="match status" value="1"/>
</dbReference>
<dbReference type="EC" id="2.7.13.3" evidence="2"/>
<dbReference type="Pfam" id="PF00512">
    <property type="entry name" value="HisKA"/>
    <property type="match status" value="1"/>
</dbReference>
<dbReference type="Pfam" id="PF01339">
    <property type="entry name" value="CheB_methylest"/>
    <property type="match status" value="1"/>
</dbReference>
<dbReference type="Gene3D" id="3.30.450.20">
    <property type="entry name" value="PAS domain"/>
    <property type="match status" value="1"/>
</dbReference>
<dbReference type="InterPro" id="IPR029063">
    <property type="entry name" value="SAM-dependent_MTases_sf"/>
</dbReference>
<dbReference type="InterPro" id="IPR035909">
    <property type="entry name" value="CheB_C"/>
</dbReference>